<evidence type="ECO:0000313" key="3">
    <source>
        <dbReference type="Proteomes" id="UP001144323"/>
    </source>
</evidence>
<dbReference type="EMBL" id="BSEC01000001">
    <property type="protein sequence ID" value="GLI93068.1"/>
    <property type="molecule type" value="Genomic_DNA"/>
</dbReference>
<dbReference type="Gene3D" id="3.40.140.10">
    <property type="entry name" value="Cytidine Deaminase, domain 2"/>
    <property type="match status" value="1"/>
</dbReference>
<accession>A0A9W6LS03</accession>
<dbReference type="Pfam" id="PF00383">
    <property type="entry name" value="dCMP_cyt_deam_1"/>
    <property type="match status" value="1"/>
</dbReference>
<dbReference type="PANTHER" id="PTHR11079:SF161">
    <property type="entry name" value="CMP_DCMP-TYPE DEAMINASE DOMAIN-CONTAINING PROTEIN"/>
    <property type="match status" value="1"/>
</dbReference>
<dbReference type="AlphaFoldDB" id="A0A9W6LS03"/>
<dbReference type="Proteomes" id="UP001144323">
    <property type="component" value="Unassembled WGS sequence"/>
</dbReference>
<dbReference type="CDD" id="cd01285">
    <property type="entry name" value="nucleoside_deaminase"/>
    <property type="match status" value="1"/>
</dbReference>
<dbReference type="PROSITE" id="PS51318">
    <property type="entry name" value="TAT"/>
    <property type="match status" value="1"/>
</dbReference>
<keyword evidence="3" id="KW-1185">Reference proteome</keyword>
<dbReference type="PANTHER" id="PTHR11079">
    <property type="entry name" value="CYTOSINE DEAMINASE FAMILY MEMBER"/>
    <property type="match status" value="1"/>
</dbReference>
<dbReference type="InterPro" id="IPR002125">
    <property type="entry name" value="CMP_dCMP_dom"/>
</dbReference>
<dbReference type="PROSITE" id="PS51747">
    <property type="entry name" value="CYT_DCMP_DEAMINASES_2"/>
    <property type="match status" value="1"/>
</dbReference>
<dbReference type="RefSeq" id="WP_281802663.1">
    <property type="nucleotide sequence ID" value="NZ_BSEC01000001.1"/>
</dbReference>
<dbReference type="GO" id="GO:0006152">
    <property type="term" value="P:purine nucleoside catabolic process"/>
    <property type="evidence" value="ECO:0007669"/>
    <property type="project" value="TreeGrafter"/>
</dbReference>
<organism evidence="2 3">
    <name type="scientific">Methylocystis echinoides</name>
    <dbReference type="NCBI Taxonomy" id="29468"/>
    <lineage>
        <taxon>Bacteria</taxon>
        <taxon>Pseudomonadati</taxon>
        <taxon>Pseudomonadota</taxon>
        <taxon>Alphaproteobacteria</taxon>
        <taxon>Hyphomicrobiales</taxon>
        <taxon>Methylocystaceae</taxon>
        <taxon>Methylocystis</taxon>
    </lineage>
</organism>
<evidence type="ECO:0000259" key="1">
    <source>
        <dbReference type="PROSITE" id="PS51747"/>
    </source>
</evidence>
<dbReference type="SUPFAM" id="SSF53927">
    <property type="entry name" value="Cytidine deaminase-like"/>
    <property type="match status" value="1"/>
</dbReference>
<reference evidence="2" key="1">
    <citation type="journal article" date="2023" name="Int. J. Syst. Evol. Microbiol.">
        <title>Methylocystis iwaonis sp. nov., a type II methane-oxidizing bacterium from surface soil of a rice paddy field in Japan, and emended description of the genus Methylocystis (ex Whittenbury et al. 1970) Bowman et al. 1993.</title>
        <authorList>
            <person name="Kaise H."/>
            <person name="Sawadogo J.B."/>
            <person name="Alam M.S."/>
            <person name="Ueno C."/>
            <person name="Dianou D."/>
            <person name="Shinjo R."/>
            <person name="Asakawa S."/>
        </authorList>
    </citation>
    <scope>NUCLEOTIDE SEQUENCE</scope>
    <source>
        <strain evidence="2">LMG27198</strain>
    </source>
</reference>
<gene>
    <name evidence="2" type="ORF">LMG27198_20600</name>
</gene>
<protein>
    <recommendedName>
        <fullName evidence="1">CMP/dCMP-type deaminase domain-containing protein</fullName>
    </recommendedName>
</protein>
<name>A0A9W6LS03_9HYPH</name>
<comment type="caution">
    <text evidence="2">The sequence shown here is derived from an EMBL/GenBank/DDBJ whole genome shotgun (WGS) entry which is preliminary data.</text>
</comment>
<dbReference type="InterPro" id="IPR006311">
    <property type="entry name" value="TAT_signal"/>
</dbReference>
<evidence type="ECO:0000313" key="2">
    <source>
        <dbReference type="EMBL" id="GLI93068.1"/>
    </source>
</evidence>
<feature type="domain" description="CMP/dCMP-type deaminase" evidence="1">
    <location>
        <begin position="62"/>
        <end position="211"/>
    </location>
</feature>
<proteinExistence type="predicted"/>
<dbReference type="InterPro" id="IPR016193">
    <property type="entry name" value="Cytidine_deaminase-like"/>
</dbReference>
<dbReference type="GO" id="GO:0047974">
    <property type="term" value="F:guanosine deaminase activity"/>
    <property type="evidence" value="ECO:0007669"/>
    <property type="project" value="TreeGrafter"/>
</dbReference>
<sequence>MVESLFKQSFQSALGRRHFMRCTAVAFGAAATGAVAAPRHAAKEKAAAPAQTAVASSADLPAGNRKFMEEAARLATESVEKGWGGPFGAVIVKDGQIIGRGQNRVLLTGCPVFHAEVTAIIDASQRLNPKALLGSDYSTGTILEMIPREAGSPDPVPERAKMLKGCEIYINGAPCPMCMSAIYWSRIDHVYFGASLQDTSKIGFDDAFQYEDFRKPWEERRIAVTPNFEREVGLTAFKAWENKKDRHPY</sequence>